<name>A0A8F5BSE7_9CREN</name>
<evidence type="ECO:0000256" key="1">
    <source>
        <dbReference type="ARBA" id="ARBA00022679"/>
    </source>
</evidence>
<dbReference type="GeneID" id="65558663"/>
<sequence>MSTNIQPYDTISTPLGNCYIYTIHSSFLNKLGSFDCGEEEQNDFIKRFAVGHYLAGINHTFLLICNNDLAGFVSFSSYSYAFAEGFIGKIREAIREEFNKKGLPHKFDINFKKLPVILLGQLGIDKRYQGRGIGSVFVRSFIIPYSLGYCIRDSCIGILVYTKTSKGFYEKLGFQLIYEDKNGGANYFYSLYKNVLEVRYRTFLAQ</sequence>
<keyword evidence="2" id="KW-0012">Acyltransferase</keyword>
<dbReference type="EMBL" id="CP077714">
    <property type="protein sequence ID" value="QXJ30357.1"/>
    <property type="molecule type" value="Genomic_DNA"/>
</dbReference>
<proteinExistence type="predicted"/>
<keyword evidence="1" id="KW-0808">Transferase</keyword>
<dbReference type="AlphaFoldDB" id="A0A8F5BSE7"/>
<dbReference type="Proteomes" id="UP000693941">
    <property type="component" value="Plasmid pBEU9E1"/>
</dbReference>
<evidence type="ECO:0000313" key="4">
    <source>
        <dbReference type="EMBL" id="QXJ30459.1"/>
    </source>
</evidence>
<keyword evidence="3" id="KW-0614">Plasmid</keyword>
<evidence type="ECO:0008006" key="6">
    <source>
        <dbReference type="Google" id="ProtNLM"/>
    </source>
</evidence>
<dbReference type="PANTHER" id="PTHR36449:SF1">
    <property type="entry name" value="ACETYLTRANSFERASE"/>
    <property type="match status" value="1"/>
</dbReference>
<evidence type="ECO:0000256" key="2">
    <source>
        <dbReference type="ARBA" id="ARBA00023315"/>
    </source>
</evidence>
<organism evidence="4 5">
    <name type="scientific">Saccharolobus shibatae</name>
    <dbReference type="NCBI Taxonomy" id="2286"/>
    <lineage>
        <taxon>Archaea</taxon>
        <taxon>Thermoproteota</taxon>
        <taxon>Thermoprotei</taxon>
        <taxon>Sulfolobales</taxon>
        <taxon>Sulfolobaceae</taxon>
        <taxon>Saccharolobus</taxon>
    </lineage>
</organism>
<dbReference type="EMBL" id="CP077715">
    <property type="protein sequence ID" value="QXJ30459.1"/>
    <property type="molecule type" value="Genomic_DNA"/>
</dbReference>
<gene>
    <name evidence="4" type="ORF">J5U21_00099</name>
    <name evidence="3" type="ORF">J5U21_p0099</name>
</gene>
<dbReference type="RefSeq" id="WP_218260340.1">
    <property type="nucleotide sequence ID" value="NZ_CP077714.1"/>
</dbReference>
<evidence type="ECO:0000313" key="5">
    <source>
        <dbReference type="Proteomes" id="UP000693941"/>
    </source>
</evidence>
<reference evidence="4" key="1">
    <citation type="journal article" date="2021" name="Environ. Microbiol.">
        <title>New insights into the diversity and evolution of the archaeal mobilome from three complete genomes of Saccharolobus shibatae.</title>
        <authorList>
            <person name="Medvedeva S."/>
            <person name="Brandt D."/>
            <person name="Cvirkaite-Krupovic V."/>
            <person name="Liu Y."/>
            <person name="Severinov K."/>
            <person name="Ishino S."/>
            <person name="Ishino Y."/>
            <person name="Prangishvili D."/>
            <person name="Kalinowski J."/>
            <person name="Krupovic M."/>
        </authorList>
    </citation>
    <scope>NUCLEOTIDE SEQUENCE</scope>
    <source>
        <strain evidence="4">BEU9</strain>
        <plasmid evidence="3">pBEU9E1</plasmid>
    </source>
</reference>
<evidence type="ECO:0000313" key="3">
    <source>
        <dbReference type="EMBL" id="QXJ30357.1"/>
    </source>
</evidence>
<accession>A0A8F5BSE7</accession>
<dbReference type="PANTHER" id="PTHR36449">
    <property type="entry name" value="ACETYLTRANSFERASE-RELATED"/>
    <property type="match status" value="1"/>
</dbReference>
<dbReference type="Proteomes" id="UP000693941">
    <property type="component" value="Chromosome"/>
</dbReference>
<dbReference type="GO" id="GO:0016746">
    <property type="term" value="F:acyltransferase activity"/>
    <property type="evidence" value="ECO:0007669"/>
    <property type="project" value="UniProtKB-KW"/>
</dbReference>
<geneLocation type="plasmid" evidence="3 5">
    <name>pBEU9E1</name>
</geneLocation>
<protein>
    <recommendedName>
        <fullName evidence="6">N-acetyltransferase domain-containing protein</fullName>
    </recommendedName>
</protein>